<dbReference type="AlphaFoldDB" id="Q6K6P5"/>
<protein>
    <submittedName>
        <fullName evidence="2">Uncharacterized protein</fullName>
    </submittedName>
</protein>
<organism evidence="2 3">
    <name type="scientific">Oryza sativa subsp. japonica</name>
    <name type="common">Rice</name>
    <dbReference type="NCBI Taxonomy" id="39947"/>
    <lineage>
        <taxon>Eukaryota</taxon>
        <taxon>Viridiplantae</taxon>
        <taxon>Streptophyta</taxon>
        <taxon>Embryophyta</taxon>
        <taxon>Tracheophyta</taxon>
        <taxon>Spermatophyta</taxon>
        <taxon>Magnoliopsida</taxon>
        <taxon>Liliopsida</taxon>
        <taxon>Poales</taxon>
        <taxon>Poaceae</taxon>
        <taxon>BOP clade</taxon>
        <taxon>Oryzoideae</taxon>
        <taxon>Oryzeae</taxon>
        <taxon>Oryzinae</taxon>
        <taxon>Oryza</taxon>
        <taxon>Oryza sativa</taxon>
    </lineage>
</organism>
<gene>
    <name evidence="2" type="primary">P0042D01.15</name>
</gene>
<reference evidence="3" key="1">
    <citation type="journal article" date="2005" name="Nature">
        <title>The map-based sequence of the rice genome.</title>
        <authorList>
            <consortium name="International rice genome sequencing project (IRGSP)"/>
            <person name="Matsumoto T."/>
            <person name="Wu J."/>
            <person name="Kanamori H."/>
            <person name="Katayose Y."/>
            <person name="Fujisawa M."/>
            <person name="Namiki N."/>
            <person name="Mizuno H."/>
            <person name="Yamamoto K."/>
            <person name="Antonio B.A."/>
            <person name="Baba T."/>
            <person name="Sakata K."/>
            <person name="Nagamura Y."/>
            <person name="Aoki H."/>
            <person name="Arikawa K."/>
            <person name="Arita K."/>
            <person name="Bito T."/>
            <person name="Chiden Y."/>
            <person name="Fujitsuka N."/>
            <person name="Fukunaka R."/>
            <person name="Hamada M."/>
            <person name="Harada C."/>
            <person name="Hayashi A."/>
            <person name="Hijishita S."/>
            <person name="Honda M."/>
            <person name="Hosokawa S."/>
            <person name="Ichikawa Y."/>
            <person name="Idonuma A."/>
            <person name="Iijima M."/>
            <person name="Ikeda M."/>
            <person name="Ikeno M."/>
            <person name="Ito K."/>
            <person name="Ito S."/>
            <person name="Ito T."/>
            <person name="Ito Y."/>
            <person name="Ito Y."/>
            <person name="Iwabuchi A."/>
            <person name="Kamiya K."/>
            <person name="Karasawa W."/>
            <person name="Kurita K."/>
            <person name="Katagiri S."/>
            <person name="Kikuta A."/>
            <person name="Kobayashi H."/>
            <person name="Kobayashi N."/>
            <person name="Machita K."/>
            <person name="Maehara T."/>
            <person name="Masukawa M."/>
            <person name="Mizubayashi T."/>
            <person name="Mukai Y."/>
            <person name="Nagasaki H."/>
            <person name="Nagata Y."/>
            <person name="Naito S."/>
            <person name="Nakashima M."/>
            <person name="Nakama Y."/>
            <person name="Nakamichi Y."/>
            <person name="Nakamura M."/>
            <person name="Meguro A."/>
            <person name="Negishi M."/>
            <person name="Ohta I."/>
            <person name="Ohta T."/>
            <person name="Okamoto M."/>
            <person name="Ono N."/>
            <person name="Saji S."/>
            <person name="Sakaguchi M."/>
            <person name="Sakai K."/>
            <person name="Shibata M."/>
            <person name="Shimokawa T."/>
            <person name="Song J."/>
            <person name="Takazaki Y."/>
            <person name="Terasawa K."/>
            <person name="Tsugane M."/>
            <person name="Tsuji K."/>
            <person name="Ueda S."/>
            <person name="Waki K."/>
            <person name="Yamagata H."/>
            <person name="Yamamoto M."/>
            <person name="Yamamoto S."/>
            <person name="Yamane H."/>
            <person name="Yoshiki S."/>
            <person name="Yoshihara R."/>
            <person name="Yukawa K."/>
            <person name="Zhong H."/>
            <person name="Yano M."/>
            <person name="Yuan Q."/>
            <person name="Ouyang S."/>
            <person name="Liu J."/>
            <person name="Jones K.M."/>
            <person name="Gansberger K."/>
            <person name="Moffat K."/>
            <person name="Hill J."/>
            <person name="Bera J."/>
            <person name="Fadrosh D."/>
            <person name="Jin S."/>
            <person name="Johri S."/>
            <person name="Kim M."/>
            <person name="Overton L."/>
            <person name="Reardon M."/>
            <person name="Tsitrin T."/>
            <person name="Vuong H."/>
            <person name="Weaver B."/>
            <person name="Ciecko A."/>
            <person name="Tallon L."/>
            <person name="Jackson J."/>
            <person name="Pai G."/>
            <person name="Aken S.V."/>
            <person name="Utterback T."/>
            <person name="Reidmuller S."/>
            <person name="Feldblyum T."/>
            <person name="Hsiao J."/>
            <person name="Zismann V."/>
            <person name="Iobst S."/>
            <person name="de Vazeille A.R."/>
            <person name="Buell C.R."/>
            <person name="Ying K."/>
            <person name="Li Y."/>
            <person name="Lu T."/>
            <person name="Huang Y."/>
            <person name="Zhao Q."/>
            <person name="Feng Q."/>
            <person name="Zhang L."/>
            <person name="Zhu J."/>
            <person name="Weng Q."/>
            <person name="Mu J."/>
            <person name="Lu Y."/>
            <person name="Fan D."/>
            <person name="Liu Y."/>
            <person name="Guan J."/>
            <person name="Zhang Y."/>
            <person name="Yu S."/>
            <person name="Liu X."/>
            <person name="Zhang Y."/>
            <person name="Hong G."/>
            <person name="Han B."/>
            <person name="Choisne N."/>
            <person name="Demange N."/>
            <person name="Orjeda G."/>
            <person name="Samain S."/>
            <person name="Cattolico L."/>
            <person name="Pelletier E."/>
            <person name="Couloux A."/>
            <person name="Segurens B."/>
            <person name="Wincker P."/>
            <person name="D'Hont A."/>
            <person name="Scarpelli C."/>
            <person name="Weissenbach J."/>
            <person name="Salanoubat M."/>
            <person name="Quetier F."/>
            <person name="Yu Y."/>
            <person name="Kim H.R."/>
            <person name="Rambo T."/>
            <person name="Currie J."/>
            <person name="Collura K."/>
            <person name="Luo M."/>
            <person name="Yang T."/>
            <person name="Ammiraju J.S.S."/>
            <person name="Engler F."/>
            <person name="Soderlund C."/>
            <person name="Wing R.A."/>
            <person name="Palmer L.E."/>
            <person name="de la Bastide M."/>
            <person name="Spiegel L."/>
            <person name="Nascimento L."/>
            <person name="Zutavern T."/>
            <person name="O'Shaughnessy A."/>
            <person name="Dike S."/>
            <person name="Dedhia N."/>
            <person name="Preston R."/>
            <person name="Balija V."/>
            <person name="McCombie W.R."/>
            <person name="Chow T."/>
            <person name="Chen H."/>
            <person name="Chung M."/>
            <person name="Chen C."/>
            <person name="Shaw J."/>
            <person name="Wu H."/>
            <person name="Hsiao K."/>
            <person name="Chao Y."/>
            <person name="Chu M."/>
            <person name="Cheng C."/>
            <person name="Hour A."/>
            <person name="Lee P."/>
            <person name="Lin S."/>
            <person name="Lin Y."/>
            <person name="Liou J."/>
            <person name="Liu S."/>
            <person name="Hsing Y."/>
            <person name="Raghuvanshi S."/>
            <person name="Mohanty A."/>
            <person name="Bharti A.K."/>
            <person name="Gaur A."/>
            <person name="Gupta V."/>
            <person name="Kumar D."/>
            <person name="Ravi V."/>
            <person name="Vij S."/>
            <person name="Kapur A."/>
            <person name="Khurana P."/>
            <person name="Khurana P."/>
            <person name="Khurana J.P."/>
            <person name="Tyagi A.K."/>
            <person name="Gaikwad K."/>
            <person name="Singh A."/>
            <person name="Dalal V."/>
            <person name="Srivastava S."/>
            <person name="Dixit A."/>
            <person name="Pal A.K."/>
            <person name="Ghazi I.A."/>
            <person name="Yadav M."/>
            <person name="Pandit A."/>
            <person name="Bhargava A."/>
            <person name="Sureshbabu K."/>
            <person name="Batra K."/>
            <person name="Sharma T.R."/>
            <person name="Mohapatra T."/>
            <person name="Singh N.K."/>
            <person name="Messing J."/>
            <person name="Nelson A.B."/>
            <person name="Fuks G."/>
            <person name="Kavchok S."/>
            <person name="Keizer G."/>
            <person name="Linton E."/>
            <person name="Llaca V."/>
            <person name="Song R."/>
            <person name="Tanyolac B."/>
            <person name="Young S."/>
            <person name="Ho-Il K."/>
            <person name="Hahn J.H."/>
            <person name="Sangsakoo G."/>
            <person name="Vanavichit A."/>
            <person name="de Mattos Luiz.A.T."/>
            <person name="Zimmer P.D."/>
            <person name="Malone G."/>
            <person name="Dellagostin O."/>
            <person name="de Oliveira A.C."/>
            <person name="Bevan M."/>
            <person name="Bancroft I."/>
            <person name="Minx P."/>
            <person name="Cordum H."/>
            <person name="Wilson R."/>
            <person name="Cheng Z."/>
            <person name="Jin W."/>
            <person name="Jiang J."/>
            <person name="Leong S.A."/>
            <person name="Iwama H."/>
            <person name="Gojobori T."/>
            <person name="Itoh T."/>
            <person name="Niimura Y."/>
            <person name="Fujii Y."/>
            <person name="Habara T."/>
            <person name="Sakai H."/>
            <person name="Sato Y."/>
            <person name="Wilson G."/>
            <person name="Kumar K."/>
            <person name="McCouch S."/>
            <person name="Juretic N."/>
            <person name="Hoen D."/>
            <person name="Wright S."/>
            <person name="Bruskiewich R."/>
            <person name="Bureau T."/>
            <person name="Miyao A."/>
            <person name="Hirochika H."/>
            <person name="Nishikawa T."/>
            <person name="Kadowaki K."/>
            <person name="Sugiura M."/>
            <person name="Burr B."/>
            <person name="Sasaki T."/>
        </authorList>
    </citation>
    <scope>NUCLEOTIDE SEQUENCE [LARGE SCALE GENOMIC DNA]</scope>
    <source>
        <strain evidence="3">cv. Nipponbare</strain>
    </source>
</reference>
<evidence type="ECO:0000313" key="2">
    <source>
        <dbReference type="EMBL" id="BAD23157.1"/>
    </source>
</evidence>
<reference evidence="3" key="2">
    <citation type="journal article" date="2008" name="Nucleic Acids Res.">
        <title>The rice annotation project database (RAP-DB): 2008 update.</title>
        <authorList>
            <consortium name="The rice annotation project (RAP)"/>
        </authorList>
    </citation>
    <scope>GENOME REANNOTATION</scope>
    <source>
        <strain evidence="3">cv. Nipponbare</strain>
    </source>
</reference>
<name>Q6K6P5_ORYSJ</name>
<feature type="compositionally biased region" description="Low complexity" evidence="1">
    <location>
        <begin position="136"/>
        <end position="171"/>
    </location>
</feature>
<accession>Q6K6P5</accession>
<sequence>MGRSGGGGSGDDAGALGEGLHGAPPALRSCCSSSSPVASARTPRGARGGVRCLGTTHLRRTGARAVVHCIYYETSKLRGGRRGGQVGGEQWPRPRGRAPWSAPLESRNGSLIGSDEAEDGPQRAGCHGREGDATTRSCSSQHRARASSSSSETGSAAAPNSSPSPRGGSAPTPRPKTRSSFSGRAAPRARSPSPQRSGRKRLALLLRRRRRRRTSP</sequence>
<proteinExistence type="predicted"/>
<feature type="compositionally biased region" description="Basic residues" evidence="1">
    <location>
        <begin position="197"/>
        <end position="216"/>
    </location>
</feature>
<dbReference type="EMBL" id="AP005000">
    <property type="protein sequence ID" value="BAD23157.1"/>
    <property type="molecule type" value="Genomic_DNA"/>
</dbReference>
<feature type="compositionally biased region" description="Low complexity" evidence="1">
    <location>
        <begin position="27"/>
        <end position="43"/>
    </location>
</feature>
<dbReference type="Proteomes" id="UP000000763">
    <property type="component" value="Chromosome 2"/>
</dbReference>
<evidence type="ECO:0000313" key="3">
    <source>
        <dbReference type="Proteomes" id="UP000000763"/>
    </source>
</evidence>
<feature type="region of interest" description="Disordered" evidence="1">
    <location>
        <begin position="78"/>
        <end position="216"/>
    </location>
</feature>
<feature type="region of interest" description="Disordered" evidence="1">
    <location>
        <begin position="27"/>
        <end position="49"/>
    </location>
</feature>
<evidence type="ECO:0000256" key="1">
    <source>
        <dbReference type="SAM" id="MobiDB-lite"/>
    </source>
</evidence>